<proteinExistence type="predicted"/>
<feature type="compositionally biased region" description="Basic and acidic residues" evidence="1">
    <location>
        <begin position="332"/>
        <end position="374"/>
    </location>
</feature>
<evidence type="ECO:0000313" key="4">
    <source>
        <dbReference type="Proteomes" id="UP000887560"/>
    </source>
</evidence>
<feature type="signal peptide" evidence="3">
    <location>
        <begin position="1"/>
        <end position="29"/>
    </location>
</feature>
<evidence type="ECO:0000256" key="1">
    <source>
        <dbReference type="SAM" id="MobiDB-lite"/>
    </source>
</evidence>
<dbReference type="AlphaFoldDB" id="A0A915NJ46"/>
<feature type="compositionally biased region" description="Basic and acidic residues" evidence="1">
    <location>
        <begin position="551"/>
        <end position="566"/>
    </location>
</feature>
<accession>A0A915NJ46</accession>
<feature type="compositionally biased region" description="Basic and acidic residues" evidence="1">
    <location>
        <begin position="219"/>
        <end position="237"/>
    </location>
</feature>
<keyword evidence="4" id="KW-1185">Reference proteome</keyword>
<feature type="compositionally biased region" description="Basic and acidic residues" evidence="1">
    <location>
        <begin position="382"/>
        <end position="417"/>
    </location>
</feature>
<reference evidence="5" key="1">
    <citation type="submission" date="2022-11" db="UniProtKB">
        <authorList>
            <consortium name="WormBaseParasite"/>
        </authorList>
    </citation>
    <scope>IDENTIFICATION</scope>
</reference>
<feature type="region of interest" description="Disordered" evidence="1">
    <location>
        <begin position="551"/>
        <end position="581"/>
    </location>
</feature>
<feature type="compositionally biased region" description="Basic and acidic residues" evidence="1">
    <location>
        <begin position="451"/>
        <end position="477"/>
    </location>
</feature>
<feature type="region of interest" description="Disordered" evidence="1">
    <location>
        <begin position="213"/>
        <end position="237"/>
    </location>
</feature>
<keyword evidence="3" id="KW-0732">Signal</keyword>
<keyword evidence="2" id="KW-1133">Transmembrane helix</keyword>
<evidence type="ECO:0000256" key="3">
    <source>
        <dbReference type="SAM" id="SignalP"/>
    </source>
</evidence>
<feature type="region of interest" description="Disordered" evidence="1">
    <location>
        <begin position="294"/>
        <end position="522"/>
    </location>
</feature>
<dbReference type="Proteomes" id="UP000887560">
    <property type="component" value="Unplaced"/>
</dbReference>
<sequence length="581" mass="66343">MLKALFSSFNSKAALLFTFFTFLLPNSNTNSIRIREESANPNFADLEELLYATNKDNEPHYMVKSYTVTGFVNWTFFNSSIEVPRNKEGEYAFVIMIGLDIFLVVFVLMFLGYAISKCFIKLRENYTELLIQKQANETQMETRGLQSYARSLALRGIQTKMRGRRQLRAIGRVSNLSRISIFEEKGFGKKKGPQTPITLSVYEKLSDSLREGLPVPPGFKKEKAVKSESKTDKQPDITLPAREELPKSLREVLSVSPDLKKDQKPTMTISEYEKLSNSLREGVPIPKGFKERKLSATPVINNQETPVIQQQTKIQPITKSSPPQATENKNNVIEEAKKSKKNENETKIKEEKNTKKESKRSETIKTTPKLEIKKVSQKTTKNSKEEKKTVKTSIEENKPKTLKEDQKTIKTPKEGQKNVKTSPIVENKKKVTNQKENKKTSKISENNKISTSREEKKTAKSLNDEQKVKTSKVDKKTTTTTTMTTTKTLTPRVKEGGKNSDKKSTEIATPKKNQKTKLENLKENKNISVKTFREEKQKIEEEEIIPKEFKKEEEIQKEEKNTTKLVDEEEENSTTTGSLSD</sequence>
<name>A0A915NJ46_9BILA</name>
<keyword evidence="2" id="KW-0472">Membrane</keyword>
<evidence type="ECO:0000256" key="2">
    <source>
        <dbReference type="SAM" id="Phobius"/>
    </source>
</evidence>
<feature type="chain" id="PRO_5037180205" evidence="3">
    <location>
        <begin position="30"/>
        <end position="581"/>
    </location>
</feature>
<feature type="compositionally biased region" description="Basic and acidic residues" evidence="1">
    <location>
        <begin position="492"/>
        <end position="505"/>
    </location>
</feature>
<feature type="compositionally biased region" description="Basic and acidic residues" evidence="1">
    <location>
        <begin position="426"/>
        <end position="439"/>
    </location>
</feature>
<keyword evidence="2" id="KW-0812">Transmembrane</keyword>
<feature type="compositionally biased region" description="Low complexity" evidence="1">
    <location>
        <begin position="478"/>
        <end position="491"/>
    </location>
</feature>
<evidence type="ECO:0000313" key="5">
    <source>
        <dbReference type="WBParaSite" id="scf7180000419179.g3481"/>
    </source>
</evidence>
<feature type="compositionally biased region" description="Low complexity" evidence="1">
    <location>
        <begin position="305"/>
        <end position="319"/>
    </location>
</feature>
<protein>
    <submittedName>
        <fullName evidence="5">Uncharacterized protein</fullName>
    </submittedName>
</protein>
<feature type="compositionally biased region" description="Polar residues" evidence="1">
    <location>
        <begin position="320"/>
        <end position="331"/>
    </location>
</feature>
<organism evidence="4 5">
    <name type="scientific">Meloidogyne floridensis</name>
    <dbReference type="NCBI Taxonomy" id="298350"/>
    <lineage>
        <taxon>Eukaryota</taxon>
        <taxon>Metazoa</taxon>
        <taxon>Ecdysozoa</taxon>
        <taxon>Nematoda</taxon>
        <taxon>Chromadorea</taxon>
        <taxon>Rhabditida</taxon>
        <taxon>Tylenchina</taxon>
        <taxon>Tylenchomorpha</taxon>
        <taxon>Tylenchoidea</taxon>
        <taxon>Meloidogynidae</taxon>
        <taxon>Meloidogyninae</taxon>
        <taxon>Meloidogyne</taxon>
    </lineage>
</organism>
<feature type="transmembrane region" description="Helical" evidence="2">
    <location>
        <begin position="91"/>
        <end position="115"/>
    </location>
</feature>
<dbReference type="WBParaSite" id="scf7180000419179.g3481">
    <property type="protein sequence ID" value="scf7180000419179.g3481"/>
    <property type="gene ID" value="scf7180000419179.g3481"/>
</dbReference>